<dbReference type="Proteomes" id="UP001153709">
    <property type="component" value="Chromosome 5"/>
</dbReference>
<organism evidence="1 2">
    <name type="scientific">Diabrotica balteata</name>
    <name type="common">Banded cucumber beetle</name>
    <dbReference type="NCBI Taxonomy" id="107213"/>
    <lineage>
        <taxon>Eukaryota</taxon>
        <taxon>Metazoa</taxon>
        <taxon>Ecdysozoa</taxon>
        <taxon>Arthropoda</taxon>
        <taxon>Hexapoda</taxon>
        <taxon>Insecta</taxon>
        <taxon>Pterygota</taxon>
        <taxon>Neoptera</taxon>
        <taxon>Endopterygota</taxon>
        <taxon>Coleoptera</taxon>
        <taxon>Polyphaga</taxon>
        <taxon>Cucujiformia</taxon>
        <taxon>Chrysomeloidea</taxon>
        <taxon>Chrysomelidae</taxon>
        <taxon>Galerucinae</taxon>
        <taxon>Diabroticina</taxon>
        <taxon>Diabroticites</taxon>
        <taxon>Diabrotica</taxon>
    </lineage>
</organism>
<evidence type="ECO:0000313" key="2">
    <source>
        <dbReference type="Proteomes" id="UP001153709"/>
    </source>
</evidence>
<evidence type="ECO:0008006" key="3">
    <source>
        <dbReference type="Google" id="ProtNLM"/>
    </source>
</evidence>
<proteinExistence type="predicted"/>
<dbReference type="OrthoDB" id="8055321at2759"/>
<evidence type="ECO:0000313" key="1">
    <source>
        <dbReference type="EMBL" id="CAG9834545.1"/>
    </source>
</evidence>
<dbReference type="EMBL" id="OU898280">
    <property type="protein sequence ID" value="CAG9834545.1"/>
    <property type="molecule type" value="Genomic_DNA"/>
</dbReference>
<keyword evidence="2" id="KW-1185">Reference proteome</keyword>
<dbReference type="AlphaFoldDB" id="A0A9N9T0P9"/>
<accession>A0A9N9T0P9</accession>
<name>A0A9N9T0P9_DIABA</name>
<reference evidence="1" key="1">
    <citation type="submission" date="2022-01" db="EMBL/GenBank/DDBJ databases">
        <authorList>
            <person name="King R."/>
        </authorList>
    </citation>
    <scope>NUCLEOTIDE SEQUENCE</scope>
</reference>
<sequence length="187" mass="22000">MLPQLYKMANYTQCAEDTSNYYCSAQAKLIVPSTNLDTINLLKKLNIFSEQYGPQVIKWPSGEEKMKIERNFRQNNFPGVIGVIDGSHIKIDKPTNDPDSYLNRKHYYSIQQKFRQLYHVKLRAVPDIIHFIRACYVLHNMTIEDQFEYEAENIDENILPFNLDIDENHADRNGMERRNEIMNLLPV</sequence>
<gene>
    <name evidence="1" type="ORF">DIABBA_LOCUS7839</name>
</gene>
<protein>
    <recommendedName>
        <fullName evidence="3">Nuclease HARBI1</fullName>
    </recommendedName>
</protein>